<sequence>MLFRVYINYETKQRPDRSDMADLDNDRAKILSVPAKYINLEELT</sequence>
<proteinExistence type="predicted"/>
<gene>
    <name evidence="1" type="ORF">FLA105534_04787</name>
</gene>
<dbReference type="AlphaFoldDB" id="A0A6J4GXI0"/>
<protein>
    <submittedName>
        <fullName evidence="1">Uncharacterized protein</fullName>
    </submittedName>
</protein>
<keyword evidence="2" id="KW-1185">Reference proteome</keyword>
<accession>A0A6J4GXI0</accession>
<dbReference type="EMBL" id="CADCSU010000204">
    <property type="protein sequence ID" value="CAA9203607.1"/>
    <property type="molecule type" value="Genomic_DNA"/>
</dbReference>
<organism evidence="1 2">
    <name type="scientific">Flavobacterium bizetiae</name>
    <dbReference type="NCBI Taxonomy" id="2704140"/>
    <lineage>
        <taxon>Bacteria</taxon>
        <taxon>Pseudomonadati</taxon>
        <taxon>Bacteroidota</taxon>
        <taxon>Flavobacteriia</taxon>
        <taxon>Flavobacteriales</taxon>
        <taxon>Flavobacteriaceae</taxon>
        <taxon>Flavobacterium</taxon>
    </lineage>
</organism>
<evidence type="ECO:0000313" key="1">
    <source>
        <dbReference type="EMBL" id="CAA9203607.1"/>
    </source>
</evidence>
<dbReference type="Proteomes" id="UP000479938">
    <property type="component" value="Unassembled WGS sequence"/>
</dbReference>
<reference evidence="1 2" key="1">
    <citation type="submission" date="2020-02" db="EMBL/GenBank/DDBJ databases">
        <authorList>
            <person name="Criscuolo A."/>
        </authorList>
    </citation>
    <scope>NUCLEOTIDE SEQUENCE [LARGE SCALE GENOMIC DNA]</scope>
    <source>
        <strain evidence="1">CIP105534</strain>
    </source>
</reference>
<name>A0A6J4GXI0_9FLAO</name>
<evidence type="ECO:0000313" key="2">
    <source>
        <dbReference type="Proteomes" id="UP000479938"/>
    </source>
</evidence>